<keyword evidence="9" id="KW-0057">Aromatic amino acid biosynthesis</keyword>
<dbReference type="Gene3D" id="3.40.50.300">
    <property type="entry name" value="P-loop containing nucleotide triphosphate hydrolases"/>
    <property type="match status" value="1"/>
</dbReference>
<dbReference type="PANTHER" id="PTHR21087:SF16">
    <property type="entry name" value="SHIKIMATE KINASE 1, CHLOROPLASTIC"/>
    <property type="match status" value="1"/>
</dbReference>
<evidence type="ECO:0000256" key="8">
    <source>
        <dbReference type="ARBA" id="ARBA00022840"/>
    </source>
</evidence>
<dbReference type="InterPro" id="IPR031322">
    <property type="entry name" value="Shikimate/glucono_kinase"/>
</dbReference>
<evidence type="ECO:0000256" key="7">
    <source>
        <dbReference type="ARBA" id="ARBA00022777"/>
    </source>
</evidence>
<evidence type="ECO:0000256" key="4">
    <source>
        <dbReference type="ARBA" id="ARBA00022605"/>
    </source>
</evidence>
<dbReference type="HAMAP" id="MF_00109">
    <property type="entry name" value="Shikimate_kinase"/>
    <property type="match status" value="1"/>
</dbReference>
<dbReference type="InterPro" id="IPR000623">
    <property type="entry name" value="Shikimate_kinase/TSH1"/>
</dbReference>
<dbReference type="GO" id="GO:0005829">
    <property type="term" value="C:cytosol"/>
    <property type="evidence" value="ECO:0007669"/>
    <property type="project" value="TreeGrafter"/>
</dbReference>
<keyword evidence="5 11" id="KW-0808">Transferase</keyword>
<protein>
    <recommendedName>
        <fullName evidence="3">shikimate kinase</fullName>
        <ecNumber evidence="3">2.7.1.71</ecNumber>
    </recommendedName>
</protein>
<dbReference type="GO" id="GO:0009073">
    <property type="term" value="P:aromatic amino acid family biosynthetic process"/>
    <property type="evidence" value="ECO:0007669"/>
    <property type="project" value="UniProtKB-KW"/>
</dbReference>
<keyword evidence="6" id="KW-0547">Nucleotide-binding</keyword>
<keyword evidence="4" id="KW-0028">Amino-acid biosynthesis</keyword>
<comment type="pathway">
    <text evidence="1">Metabolic intermediate biosynthesis; chorismate biosynthesis; chorismate from D-erythrose 4-phosphate and phosphoenolpyruvate: step 5/7.</text>
</comment>
<reference evidence="11" key="1">
    <citation type="submission" date="2013-08" db="EMBL/GenBank/DDBJ databases">
        <authorList>
            <person name="Mendez C."/>
            <person name="Richter M."/>
            <person name="Ferrer M."/>
            <person name="Sanchez J."/>
        </authorList>
    </citation>
    <scope>NUCLEOTIDE SEQUENCE</scope>
</reference>
<comment type="catalytic activity">
    <reaction evidence="10">
        <text>shikimate + ATP = 3-phosphoshikimate + ADP + H(+)</text>
        <dbReference type="Rhea" id="RHEA:13121"/>
        <dbReference type="ChEBI" id="CHEBI:15378"/>
        <dbReference type="ChEBI" id="CHEBI:30616"/>
        <dbReference type="ChEBI" id="CHEBI:36208"/>
        <dbReference type="ChEBI" id="CHEBI:145989"/>
        <dbReference type="ChEBI" id="CHEBI:456216"/>
        <dbReference type="EC" id="2.7.1.71"/>
    </reaction>
</comment>
<dbReference type="Pfam" id="PF01202">
    <property type="entry name" value="SKI"/>
    <property type="match status" value="1"/>
</dbReference>
<proteinExistence type="inferred from homology"/>
<keyword evidence="8" id="KW-0067">ATP-binding</keyword>
<dbReference type="SUPFAM" id="SSF52540">
    <property type="entry name" value="P-loop containing nucleoside triphosphate hydrolases"/>
    <property type="match status" value="1"/>
</dbReference>
<evidence type="ECO:0000313" key="11">
    <source>
        <dbReference type="EMBL" id="EQD38848.1"/>
    </source>
</evidence>
<evidence type="ECO:0000256" key="6">
    <source>
        <dbReference type="ARBA" id="ARBA00022741"/>
    </source>
</evidence>
<evidence type="ECO:0000256" key="3">
    <source>
        <dbReference type="ARBA" id="ARBA00012154"/>
    </source>
</evidence>
<keyword evidence="7 11" id="KW-0418">Kinase</keyword>
<name>T0Z0K7_9ZZZZ</name>
<dbReference type="PRINTS" id="PR01100">
    <property type="entry name" value="SHIKIMTKNASE"/>
</dbReference>
<dbReference type="EC" id="2.7.1.71" evidence="3"/>
<dbReference type="CDD" id="cd00464">
    <property type="entry name" value="SK"/>
    <property type="match status" value="1"/>
</dbReference>
<dbReference type="GO" id="GO:0005524">
    <property type="term" value="F:ATP binding"/>
    <property type="evidence" value="ECO:0007669"/>
    <property type="project" value="UniProtKB-KW"/>
</dbReference>
<sequence>MARLVLVGLPGVGKSTVARALAARWACDWCDTDDLVAVRVGVTVGELLRTRGEAALRDVELDVLREALASESVVATGGGVVSRPAARTLLRGEPTIWLDCADEVALSRVSGGDRPLLGRGSPRRLGRAARAPRDVVSRGVARARRHRHGLDEVVAAVIDASGRTAPCG</sequence>
<dbReference type="GO" id="GO:0009423">
    <property type="term" value="P:chorismate biosynthetic process"/>
    <property type="evidence" value="ECO:0007669"/>
    <property type="project" value="UniProtKB-UniPathway"/>
</dbReference>
<accession>T0Z0K7</accession>
<dbReference type="PANTHER" id="PTHR21087">
    <property type="entry name" value="SHIKIMATE KINASE"/>
    <property type="match status" value="1"/>
</dbReference>
<dbReference type="InterPro" id="IPR023000">
    <property type="entry name" value="Shikimate_kinase_CS"/>
</dbReference>
<dbReference type="PROSITE" id="PS01128">
    <property type="entry name" value="SHIKIMATE_KINASE"/>
    <property type="match status" value="1"/>
</dbReference>
<dbReference type="InterPro" id="IPR027417">
    <property type="entry name" value="P-loop_NTPase"/>
</dbReference>
<dbReference type="UniPathway" id="UPA00053">
    <property type="reaction ID" value="UER00088"/>
</dbReference>
<evidence type="ECO:0000256" key="9">
    <source>
        <dbReference type="ARBA" id="ARBA00023141"/>
    </source>
</evidence>
<evidence type="ECO:0000256" key="5">
    <source>
        <dbReference type="ARBA" id="ARBA00022679"/>
    </source>
</evidence>
<comment type="caution">
    <text evidence="11">The sequence shown here is derived from an EMBL/GenBank/DDBJ whole genome shotgun (WGS) entry which is preliminary data.</text>
</comment>
<dbReference type="GO" id="GO:0008652">
    <property type="term" value="P:amino acid biosynthetic process"/>
    <property type="evidence" value="ECO:0007669"/>
    <property type="project" value="UniProtKB-KW"/>
</dbReference>
<comment type="similarity">
    <text evidence="2">Belongs to the shikimate kinase family.</text>
</comment>
<dbReference type="EMBL" id="AUZY01010400">
    <property type="protein sequence ID" value="EQD38848.1"/>
    <property type="molecule type" value="Genomic_DNA"/>
</dbReference>
<dbReference type="AlphaFoldDB" id="T0Z0K7"/>
<dbReference type="GO" id="GO:0004765">
    <property type="term" value="F:shikimate kinase activity"/>
    <property type="evidence" value="ECO:0007669"/>
    <property type="project" value="UniProtKB-EC"/>
</dbReference>
<organism evidence="11">
    <name type="scientific">mine drainage metagenome</name>
    <dbReference type="NCBI Taxonomy" id="410659"/>
    <lineage>
        <taxon>unclassified sequences</taxon>
        <taxon>metagenomes</taxon>
        <taxon>ecological metagenomes</taxon>
    </lineage>
</organism>
<reference evidence="11" key="2">
    <citation type="journal article" date="2014" name="ISME J.">
        <title>Microbial stratification in low pH oxic and suboxic macroscopic growths along an acid mine drainage.</title>
        <authorList>
            <person name="Mendez-Garcia C."/>
            <person name="Mesa V."/>
            <person name="Sprenger R.R."/>
            <person name="Richter M."/>
            <person name="Diez M.S."/>
            <person name="Solano J."/>
            <person name="Bargiela R."/>
            <person name="Golyshina O.V."/>
            <person name="Manteca A."/>
            <person name="Ramos J.L."/>
            <person name="Gallego J.R."/>
            <person name="Llorente I."/>
            <person name="Martins Dos Santos V.A."/>
            <person name="Jensen O.N."/>
            <person name="Pelaez A.I."/>
            <person name="Sanchez J."/>
            <person name="Ferrer M."/>
        </authorList>
    </citation>
    <scope>NUCLEOTIDE SEQUENCE</scope>
</reference>
<evidence type="ECO:0000256" key="2">
    <source>
        <dbReference type="ARBA" id="ARBA00006997"/>
    </source>
</evidence>
<evidence type="ECO:0000256" key="1">
    <source>
        <dbReference type="ARBA" id="ARBA00004842"/>
    </source>
</evidence>
<gene>
    <name evidence="11" type="ORF">B1B_15633</name>
</gene>
<evidence type="ECO:0000256" key="10">
    <source>
        <dbReference type="ARBA" id="ARBA00048567"/>
    </source>
</evidence>